<accession>A0AAN8AC50</accession>
<sequence length="70" mass="6978">MEISGAACLGSGLLFARNRRKGIGPGGLPVCSPSLPGTPEIIGESAAPPLPLTGFSPRVPIATSRGHKAS</sequence>
<dbReference type="Proteomes" id="UP001346869">
    <property type="component" value="Unassembled WGS sequence"/>
</dbReference>
<reference evidence="2 3" key="1">
    <citation type="journal article" date="2023" name="Genes (Basel)">
        <title>Chromosome-Level Genome Assembly and Circadian Gene Repertoire of the Patagonia Blennie Eleginops maclovinus-The Closest Ancestral Proxy of Antarctic Cryonotothenioids.</title>
        <authorList>
            <person name="Cheng C.C."/>
            <person name="Rivera-Colon A.G."/>
            <person name="Minhas B.F."/>
            <person name="Wilson L."/>
            <person name="Rayamajhi N."/>
            <person name="Vargas-Chacoff L."/>
            <person name="Catchen J.M."/>
        </authorList>
    </citation>
    <scope>NUCLEOTIDE SEQUENCE [LARGE SCALE GENOMIC DNA]</scope>
    <source>
        <strain evidence="2">JMC-PN-2008</strain>
    </source>
</reference>
<dbReference type="AlphaFoldDB" id="A0AAN8AC50"/>
<evidence type="ECO:0000313" key="2">
    <source>
        <dbReference type="EMBL" id="KAK5849612.1"/>
    </source>
</evidence>
<evidence type="ECO:0000313" key="3">
    <source>
        <dbReference type="Proteomes" id="UP001346869"/>
    </source>
</evidence>
<feature type="region of interest" description="Disordered" evidence="1">
    <location>
        <begin position="46"/>
        <end position="70"/>
    </location>
</feature>
<evidence type="ECO:0000256" key="1">
    <source>
        <dbReference type="SAM" id="MobiDB-lite"/>
    </source>
</evidence>
<proteinExistence type="predicted"/>
<name>A0AAN8AC50_ELEMC</name>
<keyword evidence="3" id="KW-1185">Reference proteome</keyword>
<organism evidence="2 3">
    <name type="scientific">Eleginops maclovinus</name>
    <name type="common">Patagonian blennie</name>
    <name type="synonym">Eleginus maclovinus</name>
    <dbReference type="NCBI Taxonomy" id="56733"/>
    <lineage>
        <taxon>Eukaryota</taxon>
        <taxon>Metazoa</taxon>
        <taxon>Chordata</taxon>
        <taxon>Craniata</taxon>
        <taxon>Vertebrata</taxon>
        <taxon>Euteleostomi</taxon>
        <taxon>Actinopterygii</taxon>
        <taxon>Neopterygii</taxon>
        <taxon>Teleostei</taxon>
        <taxon>Neoteleostei</taxon>
        <taxon>Acanthomorphata</taxon>
        <taxon>Eupercaria</taxon>
        <taxon>Perciformes</taxon>
        <taxon>Notothenioidei</taxon>
        <taxon>Eleginopidae</taxon>
        <taxon>Eleginops</taxon>
    </lineage>
</organism>
<comment type="caution">
    <text evidence="2">The sequence shown here is derived from an EMBL/GenBank/DDBJ whole genome shotgun (WGS) entry which is preliminary data.</text>
</comment>
<reference evidence="2 3" key="2">
    <citation type="journal article" date="2023" name="Mol. Biol. Evol.">
        <title>Genomics of Secondarily Temperate Adaptation in the Only Non-Antarctic Icefish.</title>
        <authorList>
            <person name="Rivera-Colon A.G."/>
            <person name="Rayamajhi N."/>
            <person name="Minhas B.F."/>
            <person name="Madrigal G."/>
            <person name="Bilyk K.T."/>
            <person name="Yoon V."/>
            <person name="Hune M."/>
            <person name="Gregory S."/>
            <person name="Cheng C.H.C."/>
            <person name="Catchen J.M."/>
        </authorList>
    </citation>
    <scope>NUCLEOTIDE SEQUENCE [LARGE SCALE GENOMIC DNA]</scope>
    <source>
        <strain evidence="2">JMC-PN-2008</strain>
    </source>
</reference>
<gene>
    <name evidence="2" type="ORF">PBY51_013933</name>
</gene>
<protein>
    <submittedName>
        <fullName evidence="2">Uncharacterized protein</fullName>
    </submittedName>
</protein>
<dbReference type="EMBL" id="JAUZQC010000023">
    <property type="protein sequence ID" value="KAK5849612.1"/>
    <property type="molecule type" value="Genomic_DNA"/>
</dbReference>